<evidence type="ECO:0000313" key="1">
    <source>
        <dbReference type="EMBL" id="KAI6092055.1"/>
    </source>
</evidence>
<evidence type="ECO:0000313" key="2">
    <source>
        <dbReference type="Proteomes" id="UP001497680"/>
    </source>
</evidence>
<sequence>MALLRGLFITGWLGCACLAYPSGNSSVSVGNSSDLTGNSFALTSNTCWDDHMRDVGYPPNPEVCKMITNNDTNTWNKSMASDFMWSYLNDNGGLIDDWVQQLHKNATAESGKTPGDLDCSVLYSENCQPPSDGDCENYNPAAFQIIQTEVVNLYSILQSMDIMSIKETLIDGLKIGELVRDFIPESDLAETKKEISIAAAVMWVVAGILSFAPGFAGAAGGLMEGSLAVLGTLNKLDVTSYFGAFAFNTFGAILAISSTSITDDAIDIGKMEDALSSHLGDFFQSISDKTVAITAKVFGGHPSQDIDLTDFVATIDSKYNTSRGSGDANAETDDARFENGWFLEPAGTETLIQPLFEAGFELMRAGLIGYLFSARKFYVMHFTDIDEDSCLGDYEGAGRFMGDEGCYVLKIGGKCINHDDNAWGELRRIESKYNMISENMFRNVRDCNNNGALMEKNVYSVDRLGELSQCFFPLNYLHNPTPRDIWNINQTIADQLGLGYQHYPYEETMCPLPY</sequence>
<accession>A0ACC0DH12</accession>
<dbReference type="Proteomes" id="UP001497680">
    <property type="component" value="Unassembled WGS sequence"/>
</dbReference>
<keyword evidence="2" id="KW-1185">Reference proteome</keyword>
<comment type="caution">
    <text evidence="1">The sequence shown here is derived from an EMBL/GenBank/DDBJ whole genome shotgun (WGS) entry which is preliminary data.</text>
</comment>
<gene>
    <name evidence="1" type="ORF">F4821DRAFT_279480</name>
</gene>
<name>A0ACC0DH12_9PEZI</name>
<protein>
    <submittedName>
        <fullName evidence="1">Uncharacterized protein</fullName>
    </submittedName>
</protein>
<organism evidence="1 2">
    <name type="scientific">Hypoxylon rubiginosum</name>
    <dbReference type="NCBI Taxonomy" id="110542"/>
    <lineage>
        <taxon>Eukaryota</taxon>
        <taxon>Fungi</taxon>
        <taxon>Dikarya</taxon>
        <taxon>Ascomycota</taxon>
        <taxon>Pezizomycotina</taxon>
        <taxon>Sordariomycetes</taxon>
        <taxon>Xylariomycetidae</taxon>
        <taxon>Xylariales</taxon>
        <taxon>Hypoxylaceae</taxon>
        <taxon>Hypoxylon</taxon>
    </lineage>
</organism>
<dbReference type="EMBL" id="MU394284">
    <property type="protein sequence ID" value="KAI6092055.1"/>
    <property type="molecule type" value="Genomic_DNA"/>
</dbReference>
<proteinExistence type="predicted"/>
<reference evidence="1 2" key="1">
    <citation type="journal article" date="2022" name="New Phytol.">
        <title>Ecological generalism drives hyperdiversity of secondary metabolite gene clusters in xylarialean endophytes.</title>
        <authorList>
            <person name="Franco M.E.E."/>
            <person name="Wisecaver J.H."/>
            <person name="Arnold A.E."/>
            <person name="Ju Y.M."/>
            <person name="Slot J.C."/>
            <person name="Ahrendt S."/>
            <person name="Moore L.P."/>
            <person name="Eastman K.E."/>
            <person name="Scott K."/>
            <person name="Konkel Z."/>
            <person name="Mondo S.J."/>
            <person name="Kuo A."/>
            <person name="Hayes R.D."/>
            <person name="Haridas S."/>
            <person name="Andreopoulos B."/>
            <person name="Riley R."/>
            <person name="LaButti K."/>
            <person name="Pangilinan J."/>
            <person name="Lipzen A."/>
            <person name="Amirebrahimi M."/>
            <person name="Yan J."/>
            <person name="Adam C."/>
            <person name="Keymanesh K."/>
            <person name="Ng V."/>
            <person name="Louie K."/>
            <person name="Northen T."/>
            <person name="Drula E."/>
            <person name="Henrissat B."/>
            <person name="Hsieh H.M."/>
            <person name="Youens-Clark K."/>
            <person name="Lutzoni F."/>
            <person name="Miadlikowska J."/>
            <person name="Eastwood D.C."/>
            <person name="Hamelin R.C."/>
            <person name="Grigoriev I.V."/>
            <person name="U'Ren J.M."/>
        </authorList>
    </citation>
    <scope>NUCLEOTIDE SEQUENCE [LARGE SCALE GENOMIC DNA]</scope>
    <source>
        <strain evidence="1 2">ER1909</strain>
    </source>
</reference>